<organism evidence="7 8">
    <name type="scientific">Aliiruegeria haliotis</name>
    <dbReference type="NCBI Taxonomy" id="1280846"/>
    <lineage>
        <taxon>Bacteria</taxon>
        <taxon>Pseudomonadati</taxon>
        <taxon>Pseudomonadota</taxon>
        <taxon>Alphaproteobacteria</taxon>
        <taxon>Rhodobacterales</taxon>
        <taxon>Roseobacteraceae</taxon>
        <taxon>Aliiruegeria</taxon>
    </lineage>
</organism>
<feature type="transmembrane region" description="Helical" evidence="6">
    <location>
        <begin position="20"/>
        <end position="42"/>
    </location>
</feature>
<accession>A0A2T0RTD3</accession>
<dbReference type="InterPro" id="IPR001851">
    <property type="entry name" value="ABC_transp_permease"/>
</dbReference>
<evidence type="ECO:0000313" key="7">
    <source>
        <dbReference type="EMBL" id="PRY24455.1"/>
    </source>
</evidence>
<dbReference type="GO" id="GO:0005886">
    <property type="term" value="C:plasma membrane"/>
    <property type="evidence" value="ECO:0007669"/>
    <property type="project" value="UniProtKB-SubCell"/>
</dbReference>
<evidence type="ECO:0000256" key="6">
    <source>
        <dbReference type="SAM" id="Phobius"/>
    </source>
</evidence>
<dbReference type="OrthoDB" id="9809785at2"/>
<dbReference type="EMBL" id="PVTD01000003">
    <property type="protein sequence ID" value="PRY24455.1"/>
    <property type="molecule type" value="Genomic_DNA"/>
</dbReference>
<feature type="transmembrane region" description="Helical" evidence="6">
    <location>
        <begin position="323"/>
        <end position="343"/>
    </location>
</feature>
<proteinExistence type="predicted"/>
<protein>
    <submittedName>
        <fullName evidence="7">Nucleoside ABC transporter membrane protein</fullName>
    </submittedName>
</protein>
<keyword evidence="2" id="KW-1003">Cell membrane</keyword>
<feature type="transmembrane region" description="Helical" evidence="6">
    <location>
        <begin position="62"/>
        <end position="80"/>
    </location>
</feature>
<dbReference type="PANTHER" id="PTHR47089">
    <property type="entry name" value="ABC TRANSPORTER, PERMEASE PROTEIN"/>
    <property type="match status" value="1"/>
</dbReference>
<dbReference type="GO" id="GO:0022857">
    <property type="term" value="F:transmembrane transporter activity"/>
    <property type="evidence" value="ECO:0007669"/>
    <property type="project" value="InterPro"/>
</dbReference>
<gene>
    <name evidence="7" type="ORF">CLV78_103321</name>
</gene>
<evidence type="ECO:0000313" key="8">
    <source>
        <dbReference type="Proteomes" id="UP000239480"/>
    </source>
</evidence>
<evidence type="ECO:0000256" key="5">
    <source>
        <dbReference type="ARBA" id="ARBA00023136"/>
    </source>
</evidence>
<evidence type="ECO:0000256" key="3">
    <source>
        <dbReference type="ARBA" id="ARBA00022692"/>
    </source>
</evidence>
<name>A0A2T0RTD3_9RHOB</name>
<feature type="transmembrane region" description="Helical" evidence="6">
    <location>
        <begin position="241"/>
        <end position="261"/>
    </location>
</feature>
<reference evidence="7 8" key="1">
    <citation type="submission" date="2018-03" db="EMBL/GenBank/DDBJ databases">
        <title>Genomic Encyclopedia of Archaeal and Bacterial Type Strains, Phase II (KMG-II): from individual species to whole genera.</title>
        <authorList>
            <person name="Goeker M."/>
        </authorList>
    </citation>
    <scope>NUCLEOTIDE SEQUENCE [LARGE SCALE GENOMIC DNA]</scope>
    <source>
        <strain evidence="7 8">DSM 29328</strain>
    </source>
</reference>
<keyword evidence="3 6" id="KW-0812">Transmembrane</keyword>
<comment type="caution">
    <text evidence="7">The sequence shown here is derived from an EMBL/GenBank/DDBJ whole genome shotgun (WGS) entry which is preliminary data.</text>
</comment>
<keyword evidence="4 6" id="KW-1133">Transmembrane helix</keyword>
<keyword evidence="5 6" id="KW-0472">Membrane</keyword>
<feature type="transmembrane region" description="Helical" evidence="6">
    <location>
        <begin position="281"/>
        <end position="311"/>
    </location>
</feature>
<dbReference type="AlphaFoldDB" id="A0A2T0RTD3"/>
<dbReference type="CDD" id="cd06580">
    <property type="entry name" value="TM_PBP1_transp_TpRbsC_like"/>
    <property type="match status" value="1"/>
</dbReference>
<dbReference type="Pfam" id="PF02653">
    <property type="entry name" value="BPD_transp_2"/>
    <property type="match status" value="1"/>
</dbReference>
<feature type="transmembrane region" description="Helical" evidence="6">
    <location>
        <begin position="92"/>
        <end position="108"/>
    </location>
</feature>
<feature type="transmembrane region" description="Helical" evidence="6">
    <location>
        <begin position="197"/>
        <end position="220"/>
    </location>
</feature>
<feature type="transmembrane region" description="Helical" evidence="6">
    <location>
        <begin position="114"/>
        <end position="137"/>
    </location>
</feature>
<dbReference type="Proteomes" id="UP000239480">
    <property type="component" value="Unassembled WGS sequence"/>
</dbReference>
<comment type="subcellular location">
    <subcellularLocation>
        <location evidence="1">Cell membrane</location>
        <topology evidence="1">Multi-pass membrane protein</topology>
    </subcellularLocation>
</comment>
<evidence type="ECO:0000256" key="4">
    <source>
        <dbReference type="ARBA" id="ARBA00022989"/>
    </source>
</evidence>
<sequence>MIEITPRENPSRLLTAGVPVLAAVLSLVLAAIPLAFAGAPILDAYGQMVTGVFGSAFAFTEMLTRATPLIFTGLAAAVAFKARLWNIGGEGQLYLGAMAAVWVGTGMIDGPPILMVPLVLLAGAIAGGLGMLGPAVLKTRFGADEVVTSLLLNFIILIFVQMMLEGPLKDPMSLGWPQSEPIVDAAVLPQLMEKMRLHAGFLLAIGTAVIAHVIMAMTVWGLKIRAVGENPAAAKHAGIPVTRVFLAVAFASGALAGLAGVSEVAGLKGYLTADLSPGFGYTGIVVAMLAGLSPLGVVASAIFIASVFVGTDSMSRAIGVSSFLADLTVSMSLICVLLGGFFARFRIRRLKAGEAA</sequence>
<keyword evidence="8" id="KW-1185">Reference proteome</keyword>
<dbReference type="PANTHER" id="PTHR47089:SF1">
    <property type="entry name" value="GUANOSINE ABC TRANSPORTER PERMEASE PROTEIN NUPP"/>
    <property type="match status" value="1"/>
</dbReference>
<evidence type="ECO:0000256" key="2">
    <source>
        <dbReference type="ARBA" id="ARBA00022475"/>
    </source>
</evidence>
<feature type="transmembrane region" description="Helical" evidence="6">
    <location>
        <begin position="146"/>
        <end position="164"/>
    </location>
</feature>
<evidence type="ECO:0000256" key="1">
    <source>
        <dbReference type="ARBA" id="ARBA00004651"/>
    </source>
</evidence>